<organism evidence="2">
    <name type="scientific">Streptomyces sp. F11</name>
    <dbReference type="NCBI Taxonomy" id="319318"/>
    <lineage>
        <taxon>Bacteria</taxon>
        <taxon>Bacillati</taxon>
        <taxon>Actinomycetota</taxon>
        <taxon>Actinomycetes</taxon>
        <taxon>Kitasatosporales</taxon>
        <taxon>Streptomycetaceae</taxon>
        <taxon>Streptomyces</taxon>
    </lineage>
</organism>
<keyword evidence="2" id="KW-0614">Plasmid</keyword>
<dbReference type="RefSeq" id="WP_024067071.1">
    <property type="nucleotide sequence ID" value="NC_023068.1"/>
</dbReference>
<accession>V9QGB5</accession>
<protein>
    <submittedName>
        <fullName evidence="2">Uncharacterized protein</fullName>
    </submittedName>
</protein>
<geneLocation type="plasmid" evidence="2">
    <name>pFP12</name>
</geneLocation>
<proteinExistence type="predicted"/>
<gene>
    <name evidence="2" type="ORF">pFP12.7</name>
</gene>
<dbReference type="EMBL" id="KF652072">
    <property type="protein sequence ID" value="AHC28150.1"/>
    <property type="molecule type" value="Genomic_DNA"/>
</dbReference>
<dbReference type="AlphaFoldDB" id="V9QGB5"/>
<feature type="region of interest" description="Disordered" evidence="1">
    <location>
        <begin position="1"/>
        <end position="30"/>
    </location>
</feature>
<evidence type="ECO:0000313" key="2">
    <source>
        <dbReference type="EMBL" id="AHC28150.1"/>
    </source>
</evidence>
<evidence type="ECO:0000256" key="1">
    <source>
        <dbReference type="SAM" id="MobiDB-lite"/>
    </source>
</evidence>
<feature type="compositionally biased region" description="Basic and acidic residues" evidence="1">
    <location>
        <begin position="1"/>
        <end position="10"/>
    </location>
</feature>
<sequence>MTIRISRDGGRTYADPIEVRPNPNLPPTNAWAEGWPPCDCPKHRAARAEGREIPQTVRLSFDGS</sequence>
<name>V9QGB5_9ACTN</name>
<reference evidence="2" key="1">
    <citation type="submission" date="2013-09" db="EMBL/GenBank/DDBJ databases">
        <title>Complete nucleotide sequence of Streptomyces linear plasmid pFP12.</title>
        <authorList>
            <person name="Chen Z."/>
            <person name="Fang P."/>
            <person name="Qin Z."/>
        </authorList>
    </citation>
    <scope>NUCLEOTIDE SEQUENCE</scope>
    <source>
        <strain evidence="2">F11</strain>
        <plasmid evidence="2">pFP12</plasmid>
    </source>
</reference>